<feature type="transmembrane region" description="Helical" evidence="11">
    <location>
        <begin position="214"/>
        <end position="244"/>
    </location>
</feature>
<evidence type="ECO:0000256" key="4">
    <source>
        <dbReference type="ARBA" id="ARBA00022676"/>
    </source>
</evidence>
<feature type="compositionally biased region" description="Basic and acidic residues" evidence="10">
    <location>
        <begin position="11"/>
        <end position="26"/>
    </location>
</feature>
<evidence type="ECO:0000256" key="5">
    <source>
        <dbReference type="ARBA" id="ARBA00022679"/>
    </source>
</evidence>
<keyword evidence="9 11" id="KW-0472">Membrane</keyword>
<evidence type="ECO:0000313" key="13">
    <source>
        <dbReference type="Proteomes" id="UP000651728"/>
    </source>
</evidence>
<reference evidence="12 13" key="1">
    <citation type="submission" date="2021-01" db="EMBL/GenBank/DDBJ databases">
        <title>Whole genome shotgun sequence of Microbispora amethystogenes NBRC 101907.</title>
        <authorList>
            <person name="Komaki H."/>
            <person name="Tamura T."/>
        </authorList>
    </citation>
    <scope>NUCLEOTIDE SEQUENCE [LARGE SCALE GENOMIC DNA]</scope>
    <source>
        <strain evidence="12 13">NBRC 101907</strain>
    </source>
</reference>
<evidence type="ECO:0000256" key="9">
    <source>
        <dbReference type="ARBA" id="ARBA00023136"/>
    </source>
</evidence>
<dbReference type="EMBL" id="BOOB01000059">
    <property type="protein sequence ID" value="GIH36415.1"/>
    <property type="molecule type" value="Genomic_DNA"/>
</dbReference>
<evidence type="ECO:0000256" key="8">
    <source>
        <dbReference type="ARBA" id="ARBA00022989"/>
    </source>
</evidence>
<comment type="caution">
    <text evidence="12">The sequence shown here is derived from an EMBL/GenBank/DDBJ whole genome shotgun (WGS) entry which is preliminary data.</text>
</comment>
<feature type="transmembrane region" description="Helical" evidence="11">
    <location>
        <begin position="353"/>
        <end position="377"/>
    </location>
</feature>
<feature type="transmembrane region" description="Helical" evidence="11">
    <location>
        <begin position="389"/>
        <end position="410"/>
    </location>
</feature>
<feature type="transmembrane region" description="Helical" evidence="11">
    <location>
        <begin position="62"/>
        <end position="81"/>
    </location>
</feature>
<feature type="transmembrane region" description="Helical" evidence="11">
    <location>
        <begin position="139"/>
        <end position="161"/>
    </location>
</feature>
<evidence type="ECO:0008006" key="14">
    <source>
        <dbReference type="Google" id="ProtNLM"/>
    </source>
</evidence>
<comment type="subcellular location">
    <subcellularLocation>
        <location evidence="1">Endoplasmic reticulum membrane</location>
        <topology evidence="1">Multi-pass membrane protein</topology>
    </subcellularLocation>
</comment>
<dbReference type="PANTHER" id="PTHR12468">
    <property type="entry name" value="GPI MANNOSYLTRANSFERASE 2"/>
    <property type="match status" value="1"/>
</dbReference>
<evidence type="ECO:0000313" key="12">
    <source>
        <dbReference type="EMBL" id="GIH36415.1"/>
    </source>
</evidence>
<evidence type="ECO:0000256" key="7">
    <source>
        <dbReference type="ARBA" id="ARBA00022824"/>
    </source>
</evidence>
<evidence type="ECO:0000256" key="1">
    <source>
        <dbReference type="ARBA" id="ARBA00004477"/>
    </source>
</evidence>
<name>A0ABQ4FNM5_9ACTN</name>
<accession>A0ABQ4FNM5</accession>
<feature type="region of interest" description="Disordered" evidence="10">
    <location>
        <begin position="1"/>
        <end position="54"/>
    </location>
</feature>
<proteinExistence type="predicted"/>
<keyword evidence="8 11" id="KW-1133">Transmembrane helix</keyword>
<keyword evidence="4" id="KW-0328">Glycosyltransferase</keyword>
<keyword evidence="13" id="KW-1185">Reference proteome</keyword>
<evidence type="ECO:0000256" key="3">
    <source>
        <dbReference type="ARBA" id="ARBA00022502"/>
    </source>
</evidence>
<gene>
    <name evidence="12" type="ORF">Mam01_65790</name>
</gene>
<dbReference type="InterPro" id="IPR007315">
    <property type="entry name" value="PIG-V/Gpi18"/>
</dbReference>
<sequence>MLVTEIQQAGADREQGVAGEPAKETPVDAPDGAATGEQTETPRPERESRGWRWPGRPGDRTALLIWFFWHVATYIYMVLAAPGRTEAPMLDRLTPWDAENFIAIAQYGYDGTPGMPDAPKLVAFFPGLPMFLRSLHLFISNWDLAIVLVSFVASAVVAVALHRLGESYREGSGTWVVLAFFLSPFATFLLAGYSEAPFLALAVPAWLLARKGRWESAALCAAFASSVRISGLFLAAGLAVMFLFSANGLRSTGWRTAPWLVVPGLPVLAYMVYLWHRTGDFMAWKAAEAQYWGRFPEKPWIAFINTWNRSIDEPILSTSYREDMIAGAVLIVLILVMLARRHWADVAYLAPQAVALLAMSSFYMSIGRASLLWWPLYVAVGVAGSRKPWVMMAYLAIAAPVMAINVGNFTTGAWTG</sequence>
<evidence type="ECO:0000256" key="2">
    <source>
        <dbReference type="ARBA" id="ARBA00004687"/>
    </source>
</evidence>
<dbReference type="Proteomes" id="UP000651728">
    <property type="component" value="Unassembled WGS sequence"/>
</dbReference>
<feature type="transmembrane region" description="Helical" evidence="11">
    <location>
        <begin position="256"/>
        <end position="275"/>
    </location>
</feature>
<feature type="transmembrane region" description="Helical" evidence="11">
    <location>
        <begin position="324"/>
        <end position="341"/>
    </location>
</feature>
<keyword evidence="5" id="KW-0808">Transferase</keyword>
<organism evidence="12 13">
    <name type="scientific">Microbispora amethystogenes</name>
    <dbReference type="NCBI Taxonomy" id="1427754"/>
    <lineage>
        <taxon>Bacteria</taxon>
        <taxon>Bacillati</taxon>
        <taxon>Actinomycetota</taxon>
        <taxon>Actinomycetes</taxon>
        <taxon>Streptosporangiales</taxon>
        <taxon>Streptosporangiaceae</taxon>
        <taxon>Microbispora</taxon>
    </lineage>
</organism>
<comment type="pathway">
    <text evidence="2">Glycolipid biosynthesis; glycosylphosphatidylinositol-anchor biosynthesis.</text>
</comment>
<dbReference type="PANTHER" id="PTHR12468:SF2">
    <property type="entry name" value="GPI MANNOSYLTRANSFERASE 2"/>
    <property type="match status" value="1"/>
</dbReference>
<evidence type="ECO:0000256" key="11">
    <source>
        <dbReference type="SAM" id="Phobius"/>
    </source>
</evidence>
<evidence type="ECO:0000256" key="6">
    <source>
        <dbReference type="ARBA" id="ARBA00022692"/>
    </source>
</evidence>
<feature type="compositionally biased region" description="Basic and acidic residues" evidence="10">
    <location>
        <begin position="40"/>
        <end position="50"/>
    </location>
</feature>
<keyword evidence="7" id="KW-0256">Endoplasmic reticulum</keyword>
<feature type="transmembrane region" description="Helical" evidence="11">
    <location>
        <begin position="173"/>
        <end position="194"/>
    </location>
</feature>
<keyword evidence="3" id="KW-0337">GPI-anchor biosynthesis</keyword>
<keyword evidence="6 11" id="KW-0812">Transmembrane</keyword>
<dbReference type="Pfam" id="PF04188">
    <property type="entry name" value="Mannosyl_trans2"/>
    <property type="match status" value="1"/>
</dbReference>
<evidence type="ECO:0000256" key="10">
    <source>
        <dbReference type="SAM" id="MobiDB-lite"/>
    </source>
</evidence>
<protein>
    <recommendedName>
        <fullName evidence="14">Integral membrane protein</fullName>
    </recommendedName>
</protein>